<name>A0A7S5QWV9_9CAUD</name>
<evidence type="ECO:0000313" key="1">
    <source>
        <dbReference type="EMBL" id="QIG67631.1"/>
    </source>
</evidence>
<dbReference type="Proteomes" id="UP000612501">
    <property type="component" value="Segment"/>
</dbReference>
<proteinExistence type="predicted"/>
<organism evidence="1 2">
    <name type="scientific">Rhizobium phage RHph_Y17</name>
    <dbReference type="NCBI Taxonomy" id="2509771"/>
    <lineage>
        <taxon>Viruses</taxon>
        <taxon>Duplodnaviria</taxon>
        <taxon>Heunggongvirae</taxon>
        <taxon>Uroviricota</taxon>
        <taxon>Caudoviricetes</taxon>
        <taxon>Kleczkowskavirus</taxon>
        <taxon>Kleczkowskavirus RHEph4</taxon>
    </lineage>
</organism>
<accession>A0A7S5QWV9</accession>
<gene>
    <name evidence="1" type="ORF">EVB51_014</name>
</gene>
<reference evidence="1" key="1">
    <citation type="submission" date="2020-01" db="EMBL/GenBank/DDBJ databases">
        <title>Patterns of diversity and host range of bacteriophage communities associated with bean-nodulatin bacteria.</title>
        <authorList>
            <person name="Vann Cauwenberghe J."/>
            <person name="Santamaria R.I."/>
            <person name="Bustos P."/>
            <person name="Juarez S."/>
            <person name="Gonzalez V."/>
        </authorList>
    </citation>
    <scope>NUCLEOTIDE SEQUENCE</scope>
</reference>
<protein>
    <submittedName>
        <fullName evidence="1">Uncharacterized protein</fullName>
    </submittedName>
</protein>
<dbReference type="EMBL" id="MN988482">
    <property type="protein sequence ID" value="QIG67631.1"/>
    <property type="molecule type" value="Genomic_DNA"/>
</dbReference>
<evidence type="ECO:0000313" key="2">
    <source>
        <dbReference type="Proteomes" id="UP000612501"/>
    </source>
</evidence>
<sequence>MSEKVTVAYHCDICDAFLANGSPIKTPFLKVKLTIIDEQEWATDMLKAEHMCPDCQHEVLSFMKEMRNRK</sequence>